<evidence type="ECO:0000313" key="8">
    <source>
        <dbReference type="EMBL" id="MFD1316723.1"/>
    </source>
</evidence>
<comment type="caution">
    <text evidence="8">The sequence shown here is derived from an EMBL/GenBank/DDBJ whole genome shotgun (WGS) entry which is preliminary data.</text>
</comment>
<proteinExistence type="inferred from homology"/>
<gene>
    <name evidence="8" type="primary">lepB</name>
    <name evidence="8" type="ORF">ACFQ39_13945</name>
</gene>
<dbReference type="EMBL" id="JBHTMY010000004">
    <property type="protein sequence ID" value="MFD1316723.1"/>
    <property type="molecule type" value="Genomic_DNA"/>
</dbReference>
<reference evidence="9" key="1">
    <citation type="journal article" date="2019" name="Int. J. Syst. Evol. Microbiol.">
        <title>The Global Catalogue of Microorganisms (GCM) 10K type strain sequencing project: providing services to taxonomists for standard genome sequencing and annotation.</title>
        <authorList>
            <consortium name="The Broad Institute Genomics Platform"/>
            <consortium name="The Broad Institute Genome Sequencing Center for Infectious Disease"/>
            <person name="Wu L."/>
            <person name="Ma J."/>
        </authorList>
    </citation>
    <scope>NUCLEOTIDE SEQUENCE [LARGE SCALE GENOMIC DNA]</scope>
    <source>
        <strain evidence="9">CCUG 61485</strain>
    </source>
</reference>
<evidence type="ECO:0000256" key="3">
    <source>
        <dbReference type="ARBA" id="ARBA00013208"/>
    </source>
</evidence>
<dbReference type="SUPFAM" id="SSF51306">
    <property type="entry name" value="LexA/Signal peptidase"/>
    <property type="match status" value="1"/>
</dbReference>
<comment type="catalytic activity">
    <reaction evidence="1 6">
        <text>Cleavage of hydrophobic, N-terminal signal or leader sequences from secreted and periplasmic proteins.</text>
        <dbReference type="EC" id="3.4.21.89"/>
    </reaction>
</comment>
<dbReference type="NCBIfam" id="TIGR02227">
    <property type="entry name" value="sigpep_I_bact"/>
    <property type="match status" value="1"/>
</dbReference>
<keyword evidence="9" id="KW-1185">Reference proteome</keyword>
<dbReference type="CDD" id="cd06530">
    <property type="entry name" value="S26_SPase_I"/>
    <property type="match status" value="1"/>
</dbReference>
<sequence>MIVRSLNKKMRVILIVLTSFLLLYAFLGQFGFLKLYHNPTSANEPGLKINSKMFVTNLITPKRGNFICFERNDEMFGHGVWIHRLVAKETDTILIDNGILYVNGENFDKSIDLMHFYRINKNEFKKLKVDNQITEVTINNLIEKDLYLINLKDKIAIKYGVQNKRDITPKNEVSNEIKKTFKRDWNKDNFGEIIIPKGKFFVLGDNRDNSNDSRYIGLIDENDLVGVVIQN</sequence>
<comment type="subcellular location">
    <subcellularLocation>
        <location evidence="6">Membrane</location>
        <topology evidence="6">Single-pass type II membrane protein</topology>
    </subcellularLocation>
</comment>
<accession>A0ABW3Y837</accession>
<evidence type="ECO:0000256" key="1">
    <source>
        <dbReference type="ARBA" id="ARBA00000677"/>
    </source>
</evidence>
<protein>
    <recommendedName>
        <fullName evidence="4 6">Signal peptidase I</fullName>
        <ecNumber evidence="3 6">3.4.21.89</ecNumber>
    </recommendedName>
</protein>
<evidence type="ECO:0000256" key="2">
    <source>
        <dbReference type="ARBA" id="ARBA00009370"/>
    </source>
</evidence>
<evidence type="ECO:0000259" key="7">
    <source>
        <dbReference type="Pfam" id="PF10502"/>
    </source>
</evidence>
<dbReference type="InterPro" id="IPR019758">
    <property type="entry name" value="Pept_S26A_signal_pept_1_CS"/>
</dbReference>
<dbReference type="PROSITE" id="PS00761">
    <property type="entry name" value="SPASE_I_3"/>
    <property type="match status" value="1"/>
</dbReference>
<dbReference type="InterPro" id="IPR036286">
    <property type="entry name" value="LexA/Signal_pep-like_sf"/>
</dbReference>
<dbReference type="Proteomes" id="UP001597201">
    <property type="component" value="Unassembled WGS sequence"/>
</dbReference>
<organism evidence="8 9">
    <name type="scientific">Namhaeicola litoreus</name>
    <dbReference type="NCBI Taxonomy" id="1052145"/>
    <lineage>
        <taxon>Bacteria</taxon>
        <taxon>Pseudomonadati</taxon>
        <taxon>Bacteroidota</taxon>
        <taxon>Flavobacteriia</taxon>
        <taxon>Flavobacteriales</taxon>
        <taxon>Flavobacteriaceae</taxon>
        <taxon>Namhaeicola</taxon>
    </lineage>
</organism>
<dbReference type="InterPro" id="IPR000223">
    <property type="entry name" value="Pept_S26A_signal_pept_1"/>
</dbReference>
<dbReference type="Gene3D" id="2.10.109.10">
    <property type="entry name" value="Umud Fragment, subunit A"/>
    <property type="match status" value="1"/>
</dbReference>
<name>A0ABW3Y837_9FLAO</name>
<evidence type="ECO:0000313" key="9">
    <source>
        <dbReference type="Proteomes" id="UP001597201"/>
    </source>
</evidence>
<evidence type="ECO:0000256" key="6">
    <source>
        <dbReference type="RuleBase" id="RU362042"/>
    </source>
</evidence>
<dbReference type="Pfam" id="PF10502">
    <property type="entry name" value="Peptidase_S26"/>
    <property type="match status" value="1"/>
</dbReference>
<dbReference type="EC" id="3.4.21.89" evidence="3 6"/>
<dbReference type="PANTHER" id="PTHR43390">
    <property type="entry name" value="SIGNAL PEPTIDASE I"/>
    <property type="match status" value="1"/>
</dbReference>
<dbReference type="InterPro" id="IPR019533">
    <property type="entry name" value="Peptidase_S26"/>
</dbReference>
<keyword evidence="5 6" id="KW-0378">Hydrolase</keyword>
<feature type="domain" description="Peptidase S26" evidence="7">
    <location>
        <begin position="15"/>
        <end position="228"/>
    </location>
</feature>
<comment type="similarity">
    <text evidence="2 6">Belongs to the peptidase S26 family.</text>
</comment>
<dbReference type="PRINTS" id="PR00727">
    <property type="entry name" value="LEADERPTASE"/>
</dbReference>
<dbReference type="PANTHER" id="PTHR43390:SF1">
    <property type="entry name" value="CHLOROPLAST PROCESSING PEPTIDASE"/>
    <property type="match status" value="1"/>
</dbReference>
<evidence type="ECO:0000256" key="5">
    <source>
        <dbReference type="ARBA" id="ARBA00022801"/>
    </source>
</evidence>
<keyword evidence="6" id="KW-0645">Protease</keyword>
<dbReference type="GO" id="GO:0009003">
    <property type="term" value="F:signal peptidase activity"/>
    <property type="evidence" value="ECO:0007669"/>
    <property type="project" value="UniProtKB-EC"/>
</dbReference>
<dbReference type="RefSeq" id="WP_377180049.1">
    <property type="nucleotide sequence ID" value="NZ_JBHTMY010000004.1"/>
</dbReference>
<evidence type="ECO:0000256" key="4">
    <source>
        <dbReference type="ARBA" id="ARBA00019232"/>
    </source>
</evidence>